<comment type="caution">
    <text evidence="3">The sequence shown here is derived from an EMBL/GenBank/DDBJ whole genome shotgun (WGS) entry which is preliminary data.</text>
</comment>
<accession>A0AAN7JK76</accession>
<dbReference type="PANTHER" id="PTHR31029">
    <property type="entry name" value="CYCLIN-DEPENDENT KINASE-LIKE PROTEIN"/>
    <property type="match status" value="1"/>
</dbReference>
<feature type="region of interest" description="Disordered" evidence="2">
    <location>
        <begin position="1"/>
        <end position="89"/>
    </location>
</feature>
<dbReference type="AlphaFoldDB" id="A0AAN7JK76"/>
<feature type="coiled-coil region" evidence="1">
    <location>
        <begin position="157"/>
        <end position="205"/>
    </location>
</feature>
<keyword evidence="1" id="KW-0175">Coiled coil</keyword>
<evidence type="ECO:0000313" key="4">
    <source>
        <dbReference type="Proteomes" id="UP001345219"/>
    </source>
</evidence>
<feature type="compositionally biased region" description="Pro residues" evidence="2">
    <location>
        <begin position="1"/>
        <end position="19"/>
    </location>
</feature>
<evidence type="ECO:0000256" key="1">
    <source>
        <dbReference type="SAM" id="Coils"/>
    </source>
</evidence>
<dbReference type="PANTHER" id="PTHR31029:SF4">
    <property type="entry name" value="CYCLIN-DEPENDENT KINASE-LIKE PROTEIN"/>
    <property type="match status" value="1"/>
</dbReference>
<dbReference type="InterPro" id="IPR042316">
    <property type="entry name" value="IRKI-like"/>
</dbReference>
<gene>
    <name evidence="3" type="ORF">SAY87_014028</name>
</gene>
<feature type="compositionally biased region" description="Basic residues" evidence="2">
    <location>
        <begin position="44"/>
        <end position="61"/>
    </location>
</feature>
<evidence type="ECO:0000256" key="2">
    <source>
        <dbReference type="SAM" id="MobiDB-lite"/>
    </source>
</evidence>
<dbReference type="Proteomes" id="UP001345219">
    <property type="component" value="Chromosome 12"/>
</dbReference>
<proteinExistence type="predicted"/>
<name>A0AAN7JK76_9MYRT</name>
<keyword evidence="4" id="KW-1185">Reference proteome</keyword>
<evidence type="ECO:0008006" key="5">
    <source>
        <dbReference type="Google" id="ProtNLM"/>
    </source>
</evidence>
<evidence type="ECO:0000313" key="3">
    <source>
        <dbReference type="EMBL" id="KAK4747442.1"/>
    </source>
</evidence>
<organism evidence="3 4">
    <name type="scientific">Trapa incisa</name>
    <dbReference type="NCBI Taxonomy" id="236973"/>
    <lineage>
        <taxon>Eukaryota</taxon>
        <taxon>Viridiplantae</taxon>
        <taxon>Streptophyta</taxon>
        <taxon>Embryophyta</taxon>
        <taxon>Tracheophyta</taxon>
        <taxon>Spermatophyta</taxon>
        <taxon>Magnoliopsida</taxon>
        <taxon>eudicotyledons</taxon>
        <taxon>Gunneridae</taxon>
        <taxon>Pentapetalae</taxon>
        <taxon>rosids</taxon>
        <taxon>malvids</taxon>
        <taxon>Myrtales</taxon>
        <taxon>Lythraceae</taxon>
        <taxon>Trapa</taxon>
    </lineage>
</organism>
<dbReference type="EMBL" id="JAXIOK010000019">
    <property type="protein sequence ID" value="KAK4747442.1"/>
    <property type="molecule type" value="Genomic_DNA"/>
</dbReference>
<reference evidence="3 4" key="1">
    <citation type="journal article" date="2023" name="Hortic Res">
        <title>Pangenome of water caltrop reveals structural variations and asymmetric subgenome divergence after allopolyploidization.</title>
        <authorList>
            <person name="Zhang X."/>
            <person name="Chen Y."/>
            <person name="Wang L."/>
            <person name="Yuan Y."/>
            <person name="Fang M."/>
            <person name="Shi L."/>
            <person name="Lu R."/>
            <person name="Comes H.P."/>
            <person name="Ma Y."/>
            <person name="Chen Y."/>
            <person name="Huang G."/>
            <person name="Zhou Y."/>
            <person name="Zheng Z."/>
            <person name="Qiu Y."/>
        </authorList>
    </citation>
    <scope>NUCLEOTIDE SEQUENCE [LARGE SCALE GENOMIC DNA]</scope>
    <source>
        <tissue evidence="3">Roots</tissue>
    </source>
</reference>
<protein>
    <recommendedName>
        <fullName evidence="5">IRK-interacting protein</fullName>
    </recommendedName>
</protein>
<sequence length="486" mass="53668">MAMAPPPSSRSPPPPPPPRQYSSPILLEPGVDRTAENRTTPCLSHHHPTPNHRPPHPKKGKLLSSTAKKRVEQSDNATTDDGGDRSVKCNKCRPHAREKITVVPLNNSGGGGILRHSLPSPNVILKSILSSITKKSPRPSSEGTASSSGEDQWKIALAELSHKLIQATKRRDEAVLEASRLKHSVADLERKLNKLEIYCNNLRSGLEQCSTATGNPPLRLSPAVMNLPDEKVVDQFLVSVSEARSTVRFLSRSLTVQLRHIGSKVFDKLSQLLQPYDIKIAPSQNPRTLVVYLEAILNRSFYEDFETARFEKNRAAPVFNPGDRCEANLACFKDLHGLTWDDVLSKGTRHFSEDFSRFCDRKMSEIVGMLGWARAWPEPLLQAFFGASKAVWLVHLLANSIHPGLPIMRVDPEGRFDAGYMEDMGAGADCARKLVPSTVRIMVAPGFYVFNSVVKCKVLCRYNSSSTGNGASSRFAHESGLILQFP</sequence>